<accession>A0ABU7RD07</accession>
<evidence type="ECO:0000313" key="2">
    <source>
        <dbReference type="Proteomes" id="UP001357452"/>
    </source>
</evidence>
<dbReference type="EMBL" id="JAZGLY010000001">
    <property type="protein sequence ID" value="MEE6185863.1"/>
    <property type="molecule type" value="Genomic_DNA"/>
</dbReference>
<dbReference type="Pfam" id="PF14114">
    <property type="entry name" value="DUF4286"/>
    <property type="match status" value="1"/>
</dbReference>
<dbReference type="RefSeq" id="WP_330973270.1">
    <property type="nucleotide sequence ID" value="NZ_JAZGLY010000001.1"/>
</dbReference>
<proteinExistence type="predicted"/>
<name>A0ABU7RD07_9BACT</name>
<gene>
    <name evidence="1" type="ORF">V2H41_01120</name>
</gene>
<protein>
    <submittedName>
        <fullName evidence="1">DUF4286 family protein</fullName>
    </submittedName>
</protein>
<dbReference type="Proteomes" id="UP001357452">
    <property type="component" value="Unassembled WGS sequence"/>
</dbReference>
<dbReference type="InterPro" id="IPR025563">
    <property type="entry name" value="DUF4286"/>
</dbReference>
<evidence type="ECO:0000313" key="1">
    <source>
        <dbReference type="EMBL" id="MEE6185863.1"/>
    </source>
</evidence>
<sequence>MQPRIVYNVTSKVSHQIHEAWLQWMREHHIPAMLATGCFIKATILKLKEIDESEGPTYAIQYFAASEADYRRYLSQYSDALRQETLDKWGDQYIAFRTVMEIVN</sequence>
<keyword evidence="2" id="KW-1185">Reference proteome</keyword>
<comment type="caution">
    <text evidence="1">The sequence shown here is derived from an EMBL/GenBank/DDBJ whole genome shotgun (WGS) entry which is preliminary data.</text>
</comment>
<organism evidence="1 2">
    <name type="scientific">Niabella digestorum</name>
    <dbReference type="NCBI Taxonomy" id="3117701"/>
    <lineage>
        <taxon>Bacteria</taxon>
        <taxon>Pseudomonadati</taxon>
        <taxon>Bacteroidota</taxon>
        <taxon>Chitinophagia</taxon>
        <taxon>Chitinophagales</taxon>
        <taxon>Chitinophagaceae</taxon>
        <taxon>Niabella</taxon>
    </lineage>
</organism>
<reference evidence="1 2" key="1">
    <citation type="submission" date="2024-01" db="EMBL/GenBank/DDBJ databases">
        <title>Niabella digestum sp. nov., isolated from waste digestion system.</title>
        <authorList>
            <person name="Zhang L."/>
        </authorList>
    </citation>
    <scope>NUCLEOTIDE SEQUENCE [LARGE SCALE GENOMIC DNA]</scope>
    <source>
        <strain evidence="1 2">A18</strain>
    </source>
</reference>